<dbReference type="AlphaFoldDB" id="A0A5P1FFG2"/>
<proteinExistence type="predicted"/>
<dbReference type="PANTHER" id="PTHR33913">
    <property type="entry name" value="ALEURONE LAYER MORPHOGENESIS PROTEIN"/>
    <property type="match status" value="1"/>
</dbReference>
<dbReference type="EMBL" id="CM007382">
    <property type="protein sequence ID" value="ONK77098.1"/>
    <property type="molecule type" value="Genomic_DNA"/>
</dbReference>
<dbReference type="Proteomes" id="UP000243459">
    <property type="component" value="Chromosome 2"/>
</dbReference>
<name>A0A5P1FFG2_ASPOF</name>
<keyword evidence="2" id="KW-1185">Reference proteome</keyword>
<protein>
    <submittedName>
        <fullName evidence="1">Uncharacterized protein</fullName>
    </submittedName>
</protein>
<accession>A0A5P1FFG2</accession>
<dbReference type="OrthoDB" id="1909634at2759"/>
<gene>
    <name evidence="1" type="ORF">A4U43_C02F3080</name>
</gene>
<dbReference type="PANTHER" id="PTHR33913:SF1">
    <property type="entry name" value="DRBM DOMAIN-CONTAINING PROTEIN"/>
    <property type="match status" value="1"/>
</dbReference>
<organism evidence="1 2">
    <name type="scientific">Asparagus officinalis</name>
    <name type="common">Garden asparagus</name>
    <dbReference type="NCBI Taxonomy" id="4686"/>
    <lineage>
        <taxon>Eukaryota</taxon>
        <taxon>Viridiplantae</taxon>
        <taxon>Streptophyta</taxon>
        <taxon>Embryophyta</taxon>
        <taxon>Tracheophyta</taxon>
        <taxon>Spermatophyta</taxon>
        <taxon>Magnoliopsida</taxon>
        <taxon>Liliopsida</taxon>
        <taxon>Asparagales</taxon>
        <taxon>Asparagaceae</taxon>
        <taxon>Asparagoideae</taxon>
        <taxon>Asparagus</taxon>
    </lineage>
</organism>
<sequence>MGDRWKSLYFTRKRRRQRENDPQKPAVVIVDSAKKACIKKCTTENRTDMADAHGGCTIASVPVQFNSKDEGTSCNVTTSKKSDVLKACLRAFEEKKDELCRQQHLLEDEIARCEMNIQTILSGEENWMQKVETIIEALNSSFSSGVQGPSSTHPFQVQQ</sequence>
<dbReference type="Gramene" id="ONK77098">
    <property type="protein sequence ID" value="ONK77098"/>
    <property type="gene ID" value="A4U43_C02F3080"/>
</dbReference>
<evidence type="ECO:0000313" key="2">
    <source>
        <dbReference type="Proteomes" id="UP000243459"/>
    </source>
</evidence>
<evidence type="ECO:0000313" key="1">
    <source>
        <dbReference type="EMBL" id="ONK77098.1"/>
    </source>
</evidence>
<reference evidence="2" key="1">
    <citation type="journal article" date="2017" name="Nat. Commun.">
        <title>The asparagus genome sheds light on the origin and evolution of a young Y chromosome.</title>
        <authorList>
            <person name="Harkess A."/>
            <person name="Zhou J."/>
            <person name="Xu C."/>
            <person name="Bowers J.E."/>
            <person name="Van der Hulst R."/>
            <person name="Ayyampalayam S."/>
            <person name="Mercati F."/>
            <person name="Riccardi P."/>
            <person name="McKain M.R."/>
            <person name="Kakrana A."/>
            <person name="Tang H."/>
            <person name="Ray J."/>
            <person name="Groenendijk J."/>
            <person name="Arikit S."/>
            <person name="Mathioni S.M."/>
            <person name="Nakano M."/>
            <person name="Shan H."/>
            <person name="Telgmann-Rauber A."/>
            <person name="Kanno A."/>
            <person name="Yue Z."/>
            <person name="Chen H."/>
            <person name="Li W."/>
            <person name="Chen Y."/>
            <person name="Xu X."/>
            <person name="Zhang Y."/>
            <person name="Luo S."/>
            <person name="Chen H."/>
            <person name="Gao J."/>
            <person name="Mao Z."/>
            <person name="Pires J.C."/>
            <person name="Luo M."/>
            <person name="Kudrna D."/>
            <person name="Wing R.A."/>
            <person name="Meyers B.C."/>
            <person name="Yi K."/>
            <person name="Kong H."/>
            <person name="Lavrijsen P."/>
            <person name="Sunseri F."/>
            <person name="Falavigna A."/>
            <person name="Ye Y."/>
            <person name="Leebens-Mack J.H."/>
            <person name="Chen G."/>
        </authorList>
    </citation>
    <scope>NUCLEOTIDE SEQUENCE [LARGE SCALE GENOMIC DNA]</scope>
    <source>
        <strain evidence="2">cv. DH0086</strain>
    </source>
</reference>